<evidence type="ECO:0000313" key="2">
    <source>
        <dbReference type="EMBL" id="KGO07009.1"/>
    </source>
</evidence>
<dbReference type="InterPro" id="IPR019904">
    <property type="entry name" value="Peroxiredoxin_OsmC"/>
</dbReference>
<name>A0A0A2GUS1_9FLAO</name>
<dbReference type="SUPFAM" id="SSF82784">
    <property type="entry name" value="OsmC-like"/>
    <property type="match status" value="1"/>
</dbReference>
<dbReference type="GO" id="GO:0006979">
    <property type="term" value="P:response to oxidative stress"/>
    <property type="evidence" value="ECO:0007669"/>
    <property type="project" value="InterPro"/>
</dbReference>
<accession>A0A0A2GUS1</accession>
<dbReference type="PANTHER" id="PTHR42830:SF1">
    <property type="entry name" value="OSMOTICALLY INDUCIBLE FAMILY PROTEIN"/>
    <property type="match status" value="1"/>
</dbReference>
<dbReference type="AlphaFoldDB" id="A0A0A2GUS1"/>
<evidence type="ECO:0000256" key="1">
    <source>
        <dbReference type="SAM" id="MobiDB-lite"/>
    </source>
</evidence>
<proteinExistence type="predicted"/>
<comment type="caution">
    <text evidence="2">The sequence shown here is derived from an EMBL/GenBank/DDBJ whole genome shotgun (WGS) entry which is preliminary data.</text>
</comment>
<protein>
    <submittedName>
        <fullName evidence="2">Peroxiredoxin</fullName>
    </submittedName>
</protein>
<dbReference type="PATRIC" id="fig|1300343.5.peg.736"/>
<feature type="region of interest" description="Disordered" evidence="1">
    <location>
        <begin position="1"/>
        <end position="22"/>
    </location>
</feature>
<dbReference type="Pfam" id="PF02566">
    <property type="entry name" value="OsmC"/>
    <property type="match status" value="1"/>
</dbReference>
<keyword evidence="3" id="KW-1185">Reference proteome</keyword>
<dbReference type="InterPro" id="IPR003718">
    <property type="entry name" value="OsmC/Ohr_fam"/>
</dbReference>
<dbReference type="Proteomes" id="UP000030140">
    <property type="component" value="Unassembled WGS sequence"/>
</dbReference>
<dbReference type="GO" id="GO:0004601">
    <property type="term" value="F:peroxidase activity"/>
    <property type="evidence" value="ECO:0007669"/>
    <property type="project" value="InterPro"/>
</dbReference>
<sequence length="138" mass="14915">MKFTRSASAHWEGSGKEGKGTISTESTVLDKAQYAFGTRFEDGVGTNPEELIGAAHSGCYTMQLSFLLNEEDYVADALDTSADVTFEDGEITKIHLTTKGKVPNISTEEFAKIASKAKEVCPLSKLMKAEITLDATLE</sequence>
<evidence type="ECO:0000313" key="3">
    <source>
        <dbReference type="Proteomes" id="UP000030140"/>
    </source>
</evidence>
<reference evidence="2 3" key="1">
    <citation type="submission" date="2014-10" db="EMBL/GenBank/DDBJ databases">
        <title>Draft genome sequence of the proteorhodopsin-containing marine bacterium Dokdonia donghaensis.</title>
        <authorList>
            <person name="Gomez-Consarnau L."/>
            <person name="Gonzalez J.M."/>
            <person name="Riedel T."/>
            <person name="Jaenicke S."/>
            <person name="Wagner-Doebler I."/>
            <person name="Fuhrman J.A."/>
        </authorList>
    </citation>
    <scope>NUCLEOTIDE SEQUENCE [LARGE SCALE GENOMIC DNA]</scope>
    <source>
        <strain evidence="2 3">DSW-1</strain>
    </source>
</reference>
<dbReference type="PANTHER" id="PTHR42830">
    <property type="entry name" value="OSMOTICALLY INDUCIBLE FAMILY PROTEIN"/>
    <property type="match status" value="1"/>
</dbReference>
<dbReference type="Gene3D" id="3.30.300.20">
    <property type="match status" value="1"/>
</dbReference>
<gene>
    <name evidence="2" type="ORF">NV36_09270</name>
</gene>
<dbReference type="KEGG" id="ddo:I597_0726"/>
<dbReference type="RefSeq" id="WP_035326419.1">
    <property type="nucleotide sequence ID" value="NZ_CP015125.1"/>
</dbReference>
<dbReference type="InterPro" id="IPR036102">
    <property type="entry name" value="OsmC/Ohrsf"/>
</dbReference>
<dbReference type="InterPro" id="IPR015946">
    <property type="entry name" value="KH_dom-like_a/b"/>
</dbReference>
<dbReference type="EMBL" id="JSAQ01000001">
    <property type="protein sequence ID" value="KGO07009.1"/>
    <property type="molecule type" value="Genomic_DNA"/>
</dbReference>
<organism evidence="2 3">
    <name type="scientific">Dokdonia donghaensis DSW-1</name>
    <dbReference type="NCBI Taxonomy" id="1300343"/>
    <lineage>
        <taxon>Bacteria</taxon>
        <taxon>Pseudomonadati</taxon>
        <taxon>Bacteroidota</taxon>
        <taxon>Flavobacteriia</taxon>
        <taxon>Flavobacteriales</taxon>
        <taxon>Flavobacteriaceae</taxon>
        <taxon>Dokdonia</taxon>
    </lineage>
</organism>
<dbReference type="NCBIfam" id="TIGR03562">
    <property type="entry name" value="osmo_induc_OsmC"/>
    <property type="match status" value="1"/>
</dbReference>
<dbReference type="OrthoDB" id="9807532at2"/>
<dbReference type="InterPro" id="IPR052707">
    <property type="entry name" value="OsmC_Ohr_Peroxiredoxin"/>
</dbReference>